<accession>A0A1Y1JL66</accession>
<evidence type="ECO:0000256" key="1">
    <source>
        <dbReference type="SAM" id="MobiDB-lite"/>
    </source>
</evidence>
<gene>
    <name evidence="2" type="ORF">PGO_123760</name>
</gene>
<dbReference type="RefSeq" id="XP_028544967.1">
    <property type="nucleotide sequence ID" value="XM_028689166.1"/>
</dbReference>
<name>A0A1Y1JL66_PLAGO</name>
<feature type="region of interest" description="Disordered" evidence="1">
    <location>
        <begin position="289"/>
        <end position="348"/>
    </location>
</feature>
<dbReference type="OrthoDB" id="370860at2759"/>
<evidence type="ECO:0008006" key="4">
    <source>
        <dbReference type="Google" id="ProtNLM"/>
    </source>
</evidence>
<dbReference type="Proteomes" id="UP000195521">
    <property type="component" value="Unassembled WGS sequence"/>
</dbReference>
<evidence type="ECO:0000313" key="2">
    <source>
        <dbReference type="EMBL" id="GAW82378.1"/>
    </source>
</evidence>
<reference evidence="3" key="1">
    <citation type="submission" date="2017-04" db="EMBL/GenBank/DDBJ databases">
        <title>Plasmodium gonderi genome.</title>
        <authorList>
            <person name="Arisue N."/>
            <person name="Honma H."/>
            <person name="Kawai S."/>
            <person name="Tougan T."/>
            <person name="Tanabe K."/>
            <person name="Horii T."/>
        </authorList>
    </citation>
    <scope>NUCLEOTIDE SEQUENCE [LARGE SCALE GENOMIC DNA]</scope>
    <source>
        <strain evidence="3">ATCC 30045</strain>
    </source>
</reference>
<evidence type="ECO:0000313" key="3">
    <source>
        <dbReference type="Proteomes" id="UP000195521"/>
    </source>
</evidence>
<keyword evidence="3" id="KW-1185">Reference proteome</keyword>
<comment type="caution">
    <text evidence="2">The sequence shown here is derived from an EMBL/GenBank/DDBJ whole genome shotgun (WGS) entry which is preliminary data.</text>
</comment>
<organism evidence="2 3">
    <name type="scientific">Plasmodium gonderi</name>
    <dbReference type="NCBI Taxonomy" id="77519"/>
    <lineage>
        <taxon>Eukaryota</taxon>
        <taxon>Sar</taxon>
        <taxon>Alveolata</taxon>
        <taxon>Apicomplexa</taxon>
        <taxon>Aconoidasida</taxon>
        <taxon>Haemosporida</taxon>
        <taxon>Plasmodiidae</taxon>
        <taxon>Plasmodium</taxon>
        <taxon>Plasmodium (Plasmodium)</taxon>
    </lineage>
</organism>
<dbReference type="GeneID" id="39749115"/>
<feature type="compositionally biased region" description="Polar residues" evidence="1">
    <location>
        <begin position="311"/>
        <end position="329"/>
    </location>
</feature>
<proteinExistence type="predicted"/>
<dbReference type="EMBL" id="BDQF01000013">
    <property type="protein sequence ID" value="GAW82378.1"/>
    <property type="molecule type" value="Genomic_DNA"/>
</dbReference>
<protein>
    <recommendedName>
        <fullName evidence="4">Asparagine-rich protein</fullName>
    </recommendedName>
</protein>
<sequence>MNKCIPILTQNILLRTTDLCIRERKLALRFLENIRDMTTNIAENKEIKIKNVEELKLKSLRRNKSAVKGDNNEDVYILNGKILYAQKNKKEKTEFKAKHTLKRNKSLDTSNNLFYAKLNDNLRLNKSKDFIKQEFMLKGSEESSEKIFNNYAGREPQDSCYNYSLSISNGTTSTSRTMNTKINATTTSVFSASSDNIVNDKYYIDETNGINLFLNKQNGESFTDLNLQNCDNSHLIARLNEVHINRNLANVNAEYSFTGEGEKMNKDKFEACVEFSKSVKSCESARASEYANPSEHANPSESIKPIEFRNPNRTSEFSNTTKCDSNNNNRRGDPNEDNMKTPPENSRNVKHDIFEILNEINSEKHKEEMKKFLNSLLLYKNNKCTSFLGNYISLYFCNILSQDLKDLKYSYFDGVGLCVNTFFSVIKELDEDQLSKMSNIYLKEYFLNIFQILKSHNLSLHFENLKIENMRPLYIYNILGLIRKEGKRTKKENIKKFLYQYICVQDEDLAILKNSNRMKFLSNIIKNGVTTRMHMLVTVSYDICAYDTISSSCITKTKYKNVNLEFILENQLENPFFSLQSPDSIDLKSSGWYLVDVNQILKGNLPYE</sequence>
<dbReference type="OMA" id="NGNLPYE"/>
<dbReference type="AlphaFoldDB" id="A0A1Y1JL66"/>
<feature type="compositionally biased region" description="Basic and acidic residues" evidence="1">
    <location>
        <begin position="330"/>
        <end position="339"/>
    </location>
</feature>